<sequence length="190" mass="20793">MTRSFVPFTVTVCGIEELSSFGAAGVTHVLSILDPDHPEPTAFGEYGEHERLEMRFHDIIEETPGMVAPTRADVERILAFGRDLLAEPAGCGHLVVHCHAGISRSTASLTMMLAQAKPELPAADAMAAVAGIRRKAWPNLRMIEFADELLGRNGDLIAAVRTRHRAYGTERPEMVDYMRANGRGREVEGL</sequence>
<name>A0ABX2TGJ3_9PROT</name>
<protein>
    <submittedName>
        <fullName evidence="2">Protein-tyrosine-phosphatase</fullName>
    </submittedName>
</protein>
<dbReference type="PROSITE" id="PS00383">
    <property type="entry name" value="TYR_PHOSPHATASE_1"/>
    <property type="match status" value="1"/>
</dbReference>
<gene>
    <name evidence="2" type="ORF">HND93_27470</name>
</gene>
<dbReference type="PROSITE" id="PS50056">
    <property type="entry name" value="TYR_PHOSPHATASE_2"/>
    <property type="match status" value="1"/>
</dbReference>
<dbReference type="Gene3D" id="3.90.190.10">
    <property type="entry name" value="Protein tyrosine phosphatase superfamily"/>
    <property type="match status" value="1"/>
</dbReference>
<evidence type="ECO:0000259" key="1">
    <source>
        <dbReference type="PROSITE" id="PS50056"/>
    </source>
</evidence>
<dbReference type="EMBL" id="JABFDB010000027">
    <property type="protein sequence ID" value="NYZ23456.1"/>
    <property type="molecule type" value="Genomic_DNA"/>
</dbReference>
<organism evidence="2 3">
    <name type="scientific">Azospirillum oleiclasticum</name>
    <dbReference type="NCBI Taxonomy" id="2735135"/>
    <lineage>
        <taxon>Bacteria</taxon>
        <taxon>Pseudomonadati</taxon>
        <taxon>Pseudomonadota</taxon>
        <taxon>Alphaproteobacteria</taxon>
        <taxon>Rhodospirillales</taxon>
        <taxon>Azospirillaceae</taxon>
        <taxon>Azospirillum</taxon>
    </lineage>
</organism>
<dbReference type="RefSeq" id="WP_180285231.1">
    <property type="nucleotide sequence ID" value="NZ_JABFDB010000027.1"/>
</dbReference>
<proteinExistence type="predicted"/>
<reference evidence="2 3" key="1">
    <citation type="submission" date="2020-05" db="EMBL/GenBank/DDBJ databases">
        <title>Azospirillum oleiclasticum sp. nov, a nitrogen-fixing and heavy crude oil-emulsifying bacterium isolated from the crude oil of Yumen Oilfield.</title>
        <authorList>
            <person name="Wu D."/>
            <person name="Cai M."/>
            <person name="Zhang X."/>
        </authorList>
    </citation>
    <scope>NUCLEOTIDE SEQUENCE [LARGE SCALE GENOMIC DNA]</scope>
    <source>
        <strain evidence="2 3">ROY-1-1-2</strain>
    </source>
</reference>
<comment type="caution">
    <text evidence="2">The sequence shown here is derived from an EMBL/GenBank/DDBJ whole genome shotgun (WGS) entry which is preliminary data.</text>
</comment>
<keyword evidence="3" id="KW-1185">Reference proteome</keyword>
<dbReference type="Proteomes" id="UP000584642">
    <property type="component" value="Unassembled WGS sequence"/>
</dbReference>
<evidence type="ECO:0000313" key="2">
    <source>
        <dbReference type="EMBL" id="NYZ23456.1"/>
    </source>
</evidence>
<dbReference type="InterPro" id="IPR000387">
    <property type="entry name" value="Tyr_Pase_dom"/>
</dbReference>
<dbReference type="InterPro" id="IPR016130">
    <property type="entry name" value="Tyr_Pase_AS"/>
</dbReference>
<feature type="domain" description="Tyrosine specific protein phosphatases" evidence="1">
    <location>
        <begin position="75"/>
        <end position="133"/>
    </location>
</feature>
<dbReference type="InterPro" id="IPR029021">
    <property type="entry name" value="Prot-tyrosine_phosphatase-like"/>
</dbReference>
<dbReference type="SUPFAM" id="SSF52799">
    <property type="entry name" value="(Phosphotyrosine protein) phosphatases II"/>
    <property type="match status" value="1"/>
</dbReference>
<evidence type="ECO:0000313" key="3">
    <source>
        <dbReference type="Proteomes" id="UP000584642"/>
    </source>
</evidence>
<accession>A0ABX2TGJ3</accession>